<evidence type="ECO:0000256" key="3">
    <source>
        <dbReference type="ARBA" id="ARBA00022692"/>
    </source>
</evidence>
<feature type="region of interest" description="Disordered" evidence="6">
    <location>
        <begin position="848"/>
        <end position="883"/>
    </location>
</feature>
<accession>A0ABW8CDB4</accession>
<organism evidence="10 11">
    <name type="scientific">Streptomyces fildesensis</name>
    <dbReference type="NCBI Taxonomy" id="375757"/>
    <lineage>
        <taxon>Bacteria</taxon>
        <taxon>Bacillati</taxon>
        <taxon>Actinomycetota</taxon>
        <taxon>Actinomycetes</taxon>
        <taxon>Kitasatosporales</taxon>
        <taxon>Streptomycetaceae</taxon>
        <taxon>Streptomyces</taxon>
    </lineage>
</organism>
<feature type="transmembrane region" description="Helical" evidence="7">
    <location>
        <begin position="314"/>
        <end position="336"/>
    </location>
</feature>
<evidence type="ECO:0000313" key="10">
    <source>
        <dbReference type="EMBL" id="MFI9104435.1"/>
    </source>
</evidence>
<proteinExistence type="predicted"/>
<feature type="transmembrane region" description="Helical" evidence="7">
    <location>
        <begin position="123"/>
        <end position="144"/>
    </location>
</feature>
<feature type="transmembrane region" description="Helical" evidence="7">
    <location>
        <begin position="469"/>
        <end position="487"/>
    </location>
</feature>
<feature type="transmembrane region" description="Helical" evidence="7">
    <location>
        <begin position="59"/>
        <end position="80"/>
    </location>
</feature>
<feature type="transmembrane region" description="Helical" evidence="7">
    <location>
        <begin position="156"/>
        <end position="173"/>
    </location>
</feature>
<dbReference type="RefSeq" id="WP_399654694.1">
    <property type="nucleotide sequence ID" value="NZ_JBITYG010000009.1"/>
</dbReference>
<sequence length="883" mass="96154">MWDWLADAYRTRIVDNGREPLFLLLVGLIGSFLFIRFSVRMIRRGVSWWPGNVNPGGLHIHHVVFGQAMMLIGGIGSFAVRGGVLAHNLLAVLFGIGCGLVLDEFALVLHLEDVYWSEQGRKSVDAVILAVAVIGLLLIGEAPLGGFVGGINGEQIGVAAVLLGFVVICLIKGKVWTGLIGVMMPPIAIIGALRLARPASPWSRWRYHSRPRRLARSERREDRVHRRLVAFKTRMMDAVAGAPHLKSKSESAPVPRPTVVDIPPSRIEVWLRPLQQPGAAVAVWYLRAAAVVNVLTGLIAPFRERVHRATNGEFFTAFLLSPGFTGAVLAFLLAVTLRRRKRASWIVAVTLVWGYLALCLLALDLLPEARAHPFNWISLGLTVLLALALAVSRRAFNVRGERGNVALGLVSLLIGSVVTVGLGTVLVHATDAPPPASWRACLHYAVLRVLTVSSLFDLPEITVPAWTDLAINLLSVTLMLMVLLAFFRSPRGRARLQPADEQRLRELLATHGEHDPVGYFALRRDKSVSWSPGGRAAVLYRVVNGVALASGDPIGDREEWPAAIDGWLADARQHAWIPGVTGAGGGAAAVYERAGLKSLDFGDEAVVDVAAFAGSYPGTSAEGGEALRPLREAHGLIRDAGYTAVVRRHRDIPRDEMADLAHLADAWRRHASERGFSVALGRLGDPADGECVMVECRDPQGRTSALLSFVPWGRRGLCLDLMRRDRESGSALIDYLITELLLLARADAEPVRGVERVSLNFAVFRSVFEEDGKAGAGPLLRLWRKVLRLLSRRWHLEARYRSYAAYLPEWRPRHLLYERSAELPRIAAATAMAEGFLTAPRLPRLGGAPYPAAPATALASEPDDSTPDSAPDSAPDDSAPGPR</sequence>
<feature type="transmembrane region" description="Helical" evidence="7">
    <location>
        <begin position="282"/>
        <end position="302"/>
    </location>
</feature>
<feature type="transmembrane region" description="Helical" evidence="7">
    <location>
        <begin position="21"/>
        <end position="39"/>
    </location>
</feature>
<reference evidence="10 11" key="1">
    <citation type="submission" date="2024-10" db="EMBL/GenBank/DDBJ databases">
        <title>The Natural Products Discovery Center: Release of the First 8490 Sequenced Strains for Exploring Actinobacteria Biosynthetic Diversity.</title>
        <authorList>
            <person name="Kalkreuter E."/>
            <person name="Kautsar S.A."/>
            <person name="Yang D."/>
            <person name="Bader C.D."/>
            <person name="Teijaro C.N."/>
            <person name="Fluegel L."/>
            <person name="Davis C.M."/>
            <person name="Simpson J.R."/>
            <person name="Lauterbach L."/>
            <person name="Steele A.D."/>
            <person name="Gui C."/>
            <person name="Meng S."/>
            <person name="Li G."/>
            <person name="Viehrig K."/>
            <person name="Ye F."/>
            <person name="Su P."/>
            <person name="Kiefer A.F."/>
            <person name="Nichols A."/>
            <person name="Cepeda A.J."/>
            <person name="Yan W."/>
            <person name="Fan B."/>
            <person name="Jiang Y."/>
            <person name="Adhikari A."/>
            <person name="Zheng C.-J."/>
            <person name="Schuster L."/>
            <person name="Cowan T.M."/>
            <person name="Smanski M.J."/>
            <person name="Chevrette M.G."/>
            <person name="De Carvalho L.P.S."/>
            <person name="Shen B."/>
        </authorList>
    </citation>
    <scope>NUCLEOTIDE SEQUENCE [LARGE SCALE GENOMIC DNA]</scope>
    <source>
        <strain evidence="10 11">NPDC053399</strain>
    </source>
</reference>
<dbReference type="InterPro" id="IPR024320">
    <property type="entry name" value="LPG_synthase_C"/>
</dbReference>
<keyword evidence="2" id="KW-1003">Cell membrane</keyword>
<keyword evidence="3 7" id="KW-0812">Transmembrane</keyword>
<evidence type="ECO:0000256" key="2">
    <source>
        <dbReference type="ARBA" id="ARBA00022475"/>
    </source>
</evidence>
<name>A0ABW8CDB4_9ACTN</name>
<feature type="transmembrane region" description="Helical" evidence="7">
    <location>
        <begin position="343"/>
        <end position="363"/>
    </location>
</feature>
<evidence type="ECO:0000256" key="1">
    <source>
        <dbReference type="ARBA" id="ARBA00004651"/>
    </source>
</evidence>
<keyword evidence="5 7" id="KW-0472">Membrane</keyword>
<dbReference type="InterPro" id="IPR051211">
    <property type="entry name" value="PG_lysyltransferase"/>
</dbReference>
<evidence type="ECO:0000256" key="5">
    <source>
        <dbReference type="ARBA" id="ARBA00023136"/>
    </source>
</evidence>
<keyword evidence="4 7" id="KW-1133">Transmembrane helix</keyword>
<feature type="transmembrane region" description="Helical" evidence="7">
    <location>
        <begin position="179"/>
        <end position="196"/>
    </location>
</feature>
<dbReference type="Pfam" id="PF16995">
    <property type="entry name" value="tRNA-synt_2_TM"/>
    <property type="match status" value="1"/>
</dbReference>
<dbReference type="Pfam" id="PF09924">
    <property type="entry name" value="LPG_synthase_C"/>
    <property type="match status" value="1"/>
</dbReference>
<dbReference type="Proteomes" id="UP001614394">
    <property type="component" value="Unassembled WGS sequence"/>
</dbReference>
<evidence type="ECO:0000259" key="9">
    <source>
        <dbReference type="Pfam" id="PF16995"/>
    </source>
</evidence>
<dbReference type="PANTHER" id="PTHR34697">
    <property type="entry name" value="PHOSPHATIDYLGLYCEROL LYSYLTRANSFERASE"/>
    <property type="match status" value="1"/>
</dbReference>
<gene>
    <name evidence="10" type="ORF">ACIGXA_28365</name>
</gene>
<feature type="transmembrane region" description="Helical" evidence="7">
    <location>
        <begin position="404"/>
        <end position="429"/>
    </location>
</feature>
<feature type="domain" description="Lysyl-tRNA synthetase N-terminal transmembrane region" evidence="9">
    <location>
        <begin position="280"/>
        <end position="457"/>
    </location>
</feature>
<evidence type="ECO:0000313" key="11">
    <source>
        <dbReference type="Proteomes" id="UP001614394"/>
    </source>
</evidence>
<comment type="caution">
    <text evidence="10">The sequence shown here is derived from an EMBL/GenBank/DDBJ whole genome shotgun (WGS) entry which is preliminary data.</text>
</comment>
<keyword evidence="11" id="KW-1185">Reference proteome</keyword>
<feature type="domain" description="Phosphatidylglycerol lysyltransferase C-terminal" evidence="8">
    <location>
        <begin position="505"/>
        <end position="817"/>
    </location>
</feature>
<evidence type="ECO:0000256" key="7">
    <source>
        <dbReference type="SAM" id="Phobius"/>
    </source>
</evidence>
<dbReference type="PANTHER" id="PTHR34697:SF2">
    <property type="entry name" value="PHOSPHATIDYLGLYCEROL LYSYLTRANSFERASE"/>
    <property type="match status" value="1"/>
</dbReference>
<dbReference type="EMBL" id="JBITYG010000009">
    <property type="protein sequence ID" value="MFI9104435.1"/>
    <property type="molecule type" value="Genomic_DNA"/>
</dbReference>
<comment type="subcellular location">
    <subcellularLocation>
        <location evidence="1">Cell membrane</location>
        <topology evidence="1">Multi-pass membrane protein</topology>
    </subcellularLocation>
</comment>
<feature type="compositionally biased region" description="Low complexity" evidence="6">
    <location>
        <begin position="848"/>
        <end position="860"/>
    </location>
</feature>
<feature type="compositionally biased region" description="Low complexity" evidence="6">
    <location>
        <begin position="867"/>
        <end position="883"/>
    </location>
</feature>
<evidence type="ECO:0000256" key="6">
    <source>
        <dbReference type="SAM" id="MobiDB-lite"/>
    </source>
</evidence>
<dbReference type="InterPro" id="IPR031553">
    <property type="entry name" value="tRNA-synt_2_TM"/>
</dbReference>
<evidence type="ECO:0000256" key="4">
    <source>
        <dbReference type="ARBA" id="ARBA00022989"/>
    </source>
</evidence>
<feature type="transmembrane region" description="Helical" evidence="7">
    <location>
        <begin position="375"/>
        <end position="392"/>
    </location>
</feature>
<evidence type="ECO:0000259" key="8">
    <source>
        <dbReference type="Pfam" id="PF09924"/>
    </source>
</evidence>
<feature type="transmembrane region" description="Helical" evidence="7">
    <location>
        <begin position="89"/>
        <end position="111"/>
    </location>
</feature>
<protein>
    <submittedName>
        <fullName evidence="10">Phosphatidylglycerol lysyltransferase domain-containing protein</fullName>
    </submittedName>
</protein>